<sequence length="419" mass="46340">MVGRWCGVFGVFLLFLGGGGAGGENCTFFWPTPGMDSRRAFIDVDDETAQHWLGHSHFQFQVNEGMIKSGVGQSFSRDSFHGDNMFFPILRSGYYILGLEARSSNGGEVARSFGREHIPCHGIRFALDQRNINRMTSSLLFGDGTIILTEMILNDCGPVAFHGVLLNHLALHRYLEGLDRGDKVLADNQLLEITPDMTLVGSRLCPICTDQGIRCECSLARRIRAWGVDQPGAGDWAAFRDMIIAGNRYQQITISGSLTRGDGTVHCIRNEEIEFFPERPGSRKELESVLLSDLRQSGCLVNSPSLLPTSVSIDAVVGPNPEKPRSGSRSPSSDSNESKRKRSLYCEQCSLSFAQSSSLFRHMRHVHEGQKNYACQVCGRKFSTASNMQRHEASIHSTIGRETAASLQRRESMEKMPGG</sequence>
<dbReference type="GO" id="GO:0000981">
    <property type="term" value="F:DNA-binding transcription factor activity, RNA polymerase II-specific"/>
    <property type="evidence" value="ECO:0007669"/>
    <property type="project" value="TreeGrafter"/>
</dbReference>
<feature type="domain" description="C2H2-type" evidence="10">
    <location>
        <begin position="373"/>
        <end position="397"/>
    </location>
</feature>
<dbReference type="Pfam" id="PF00096">
    <property type="entry name" value="zf-C2H2"/>
    <property type="match status" value="2"/>
</dbReference>
<evidence type="ECO:0000256" key="4">
    <source>
        <dbReference type="ARBA" id="ARBA00022771"/>
    </source>
</evidence>
<keyword evidence="9" id="KW-0732">Signal</keyword>
<dbReference type="InterPro" id="IPR013087">
    <property type="entry name" value="Znf_C2H2_type"/>
</dbReference>
<dbReference type="SUPFAM" id="SSF57667">
    <property type="entry name" value="beta-beta-alpha zinc fingers"/>
    <property type="match status" value="1"/>
</dbReference>
<dbReference type="GO" id="GO:0000978">
    <property type="term" value="F:RNA polymerase II cis-regulatory region sequence-specific DNA binding"/>
    <property type="evidence" value="ECO:0007669"/>
    <property type="project" value="TreeGrafter"/>
</dbReference>
<dbReference type="SMART" id="SM00355">
    <property type="entry name" value="ZnF_C2H2"/>
    <property type="match status" value="2"/>
</dbReference>
<gene>
    <name evidence="11" type="ORF">CCAE0312_LOCUS7967</name>
</gene>
<dbReference type="PROSITE" id="PS50157">
    <property type="entry name" value="ZINC_FINGER_C2H2_2"/>
    <property type="match status" value="2"/>
</dbReference>
<dbReference type="PANTHER" id="PTHR24388">
    <property type="entry name" value="ZINC FINGER PROTEIN"/>
    <property type="match status" value="1"/>
</dbReference>
<dbReference type="AlphaFoldDB" id="A0A7S1XEQ7"/>
<evidence type="ECO:0000259" key="10">
    <source>
        <dbReference type="PROSITE" id="PS50157"/>
    </source>
</evidence>
<evidence type="ECO:0000256" key="5">
    <source>
        <dbReference type="ARBA" id="ARBA00022833"/>
    </source>
</evidence>
<evidence type="ECO:0000256" key="2">
    <source>
        <dbReference type="ARBA" id="ARBA00022723"/>
    </source>
</evidence>
<dbReference type="PROSITE" id="PS00028">
    <property type="entry name" value="ZINC_FINGER_C2H2_1"/>
    <property type="match status" value="2"/>
</dbReference>
<dbReference type="PANTHER" id="PTHR24388:SF54">
    <property type="entry name" value="PROTEIN ESCARGOT"/>
    <property type="match status" value="1"/>
</dbReference>
<feature type="domain" description="C2H2-type" evidence="10">
    <location>
        <begin position="344"/>
        <end position="372"/>
    </location>
</feature>
<keyword evidence="2" id="KW-0479">Metal-binding</keyword>
<name>A0A7S1XEQ7_9RHOD</name>
<evidence type="ECO:0000256" key="1">
    <source>
        <dbReference type="ARBA" id="ARBA00004123"/>
    </source>
</evidence>
<evidence type="ECO:0000256" key="9">
    <source>
        <dbReference type="SAM" id="SignalP"/>
    </source>
</evidence>
<dbReference type="GO" id="GO:0005634">
    <property type="term" value="C:nucleus"/>
    <property type="evidence" value="ECO:0007669"/>
    <property type="project" value="UniProtKB-SubCell"/>
</dbReference>
<dbReference type="FunFam" id="3.30.160.60:FF:000100">
    <property type="entry name" value="Zinc finger 45-like"/>
    <property type="match status" value="1"/>
</dbReference>
<keyword evidence="6" id="KW-0539">Nucleus</keyword>
<feature type="signal peptide" evidence="9">
    <location>
        <begin position="1"/>
        <end position="21"/>
    </location>
</feature>
<keyword evidence="3" id="KW-0677">Repeat</keyword>
<reference evidence="11" key="1">
    <citation type="submission" date="2021-01" db="EMBL/GenBank/DDBJ databases">
        <authorList>
            <person name="Corre E."/>
            <person name="Pelletier E."/>
            <person name="Niang G."/>
            <person name="Scheremetjew M."/>
            <person name="Finn R."/>
            <person name="Kale V."/>
            <person name="Holt S."/>
            <person name="Cochrane G."/>
            <person name="Meng A."/>
            <person name="Brown T."/>
            <person name="Cohen L."/>
        </authorList>
    </citation>
    <scope>NUCLEOTIDE SEQUENCE</scope>
    <source>
        <strain evidence="11">SAG 36.94</strain>
    </source>
</reference>
<evidence type="ECO:0000256" key="6">
    <source>
        <dbReference type="ARBA" id="ARBA00023242"/>
    </source>
</evidence>
<evidence type="ECO:0000313" key="11">
    <source>
        <dbReference type="EMBL" id="CAD9235875.1"/>
    </source>
</evidence>
<dbReference type="EMBL" id="HBGH01014390">
    <property type="protein sequence ID" value="CAD9235875.1"/>
    <property type="molecule type" value="Transcribed_RNA"/>
</dbReference>
<accession>A0A7S1XEQ7</accession>
<feature type="region of interest" description="Disordered" evidence="8">
    <location>
        <begin position="389"/>
        <end position="419"/>
    </location>
</feature>
<feature type="chain" id="PRO_5030851638" description="C2H2-type domain-containing protein" evidence="9">
    <location>
        <begin position="22"/>
        <end position="419"/>
    </location>
</feature>
<evidence type="ECO:0000256" key="3">
    <source>
        <dbReference type="ARBA" id="ARBA00022737"/>
    </source>
</evidence>
<organism evidence="11">
    <name type="scientific">Compsopogon caeruleus</name>
    <dbReference type="NCBI Taxonomy" id="31354"/>
    <lineage>
        <taxon>Eukaryota</taxon>
        <taxon>Rhodophyta</taxon>
        <taxon>Compsopogonophyceae</taxon>
        <taxon>Compsopogonales</taxon>
        <taxon>Compsopogonaceae</taxon>
        <taxon>Compsopogon</taxon>
    </lineage>
</organism>
<evidence type="ECO:0000256" key="8">
    <source>
        <dbReference type="SAM" id="MobiDB-lite"/>
    </source>
</evidence>
<evidence type="ECO:0000256" key="7">
    <source>
        <dbReference type="PROSITE-ProRule" id="PRU00042"/>
    </source>
</evidence>
<dbReference type="InterPro" id="IPR036236">
    <property type="entry name" value="Znf_C2H2_sf"/>
</dbReference>
<keyword evidence="4 7" id="KW-0863">Zinc-finger</keyword>
<comment type="subcellular location">
    <subcellularLocation>
        <location evidence="1">Nucleus</location>
    </subcellularLocation>
</comment>
<dbReference type="GO" id="GO:0008270">
    <property type="term" value="F:zinc ion binding"/>
    <property type="evidence" value="ECO:0007669"/>
    <property type="project" value="UniProtKB-KW"/>
</dbReference>
<dbReference type="InterPro" id="IPR050527">
    <property type="entry name" value="Snail/Krueppel_Znf"/>
</dbReference>
<feature type="compositionally biased region" description="Basic and acidic residues" evidence="8">
    <location>
        <begin position="408"/>
        <end position="419"/>
    </location>
</feature>
<protein>
    <recommendedName>
        <fullName evidence="10">C2H2-type domain-containing protein</fullName>
    </recommendedName>
</protein>
<proteinExistence type="predicted"/>
<feature type="region of interest" description="Disordered" evidence="8">
    <location>
        <begin position="312"/>
        <end position="340"/>
    </location>
</feature>
<keyword evidence="5" id="KW-0862">Zinc</keyword>
<dbReference type="Gene3D" id="3.30.160.60">
    <property type="entry name" value="Classic Zinc Finger"/>
    <property type="match status" value="2"/>
</dbReference>